<name>A0A364Y150_9BACT</name>
<feature type="domain" description="ABC3 transporter permease C-terminal" evidence="7">
    <location>
        <begin position="372"/>
        <end position="489"/>
    </location>
</feature>
<dbReference type="OrthoDB" id="5933722at2"/>
<sequence>MKSASHPPPLVEKVFLWYCERAMIEDLHGDLDEIFYDNLKRMSLARAKWHYCRDAVSLMLSYSVKKRKSNAAYHPYSQNNSMAMLQNYFKIAVRTLSKQKFFTSINVLGLSIGMSICLLLVAMLSYIFRYDNFHKNGGSIYRVISSTDDSQRNLEHASSPAPIGDLLKHDLAGIGEVVRINKTFAGDATVDNKTIPLSGYFADPSFLQVFTFPLLKGNAQSCLSEMNSVILTESAAIKMFGDKDPIGESITIGEFGQFEVTAILKDHPKNSHLYFEMVAPYESLLAYQRVHPPSEIWKEFRNNYNYFICEDETRLENINGYLSSLANKHYKDRKTFTASFQVQALHNIVPGNDLVNSIGPEWDYSSFAIFGILTLMILLPACFNYASISMSRALKRSKEIGLRKVVGGMRGQIFMQFIVETVVVSLLSLGGAFLIFVLIKGEFISMLANADGISLEPDFITGLCFVVFAIVVGFAAGIVPAVYFSKINPVNAFKSNLPFKALSGTRLRKILIVSQFAISLGFIMSVVIVLNQYRASLNHNFGFNQSNIIDVELKDVDPQIFKNEFSRLSSIESVSMSSGILGTAATANEWVRRDASDSVEVSSMSVDQYFIQNMELSLLAGKTFADAESVQEQNVIVNEEFLKTFRIADPSAAPGVTFTGVDGKEKKIIGVLKNFHYASLRESIGSFYFQYDPTLFQYANLKVSSTDITASFDEMQAIWNTFKTEEKFMARFFDDELADAYSFYFSMIKICGFLGLLAISISCLGLLGMVVYTVETRTKEVGVRKVMGATDGEVLYLLSKGFMKLMLVASIIAIPITYLIFDKVLLGLQTAYPIRVGIVEIVISLIVMVVLGGVTVLSQTIRAARSKPVDTLRYE</sequence>
<gene>
    <name evidence="9" type="ORF">DQQ10_14895</name>
</gene>
<dbReference type="RefSeq" id="WP_112747680.1">
    <property type="nucleotide sequence ID" value="NZ_QMFY01000007.1"/>
</dbReference>
<feature type="domain" description="ABC3 transporter permease C-terminal" evidence="7">
    <location>
        <begin position="753"/>
        <end position="868"/>
    </location>
</feature>
<feature type="transmembrane region" description="Helical" evidence="6">
    <location>
        <begin position="510"/>
        <end position="530"/>
    </location>
</feature>
<keyword evidence="3 6" id="KW-0812">Transmembrane</keyword>
<feature type="transmembrane region" description="Helical" evidence="6">
    <location>
        <begin position="752"/>
        <end position="774"/>
    </location>
</feature>
<comment type="caution">
    <text evidence="9">The sequence shown here is derived from an EMBL/GenBank/DDBJ whole genome shotgun (WGS) entry which is preliminary data.</text>
</comment>
<dbReference type="NCBIfam" id="NF038404">
    <property type="entry name" value="perm_prefix_2"/>
    <property type="match status" value="1"/>
</dbReference>
<keyword evidence="5 6" id="KW-0472">Membrane</keyword>
<dbReference type="EMBL" id="QMFY01000007">
    <property type="protein sequence ID" value="RAW00338.1"/>
    <property type="molecule type" value="Genomic_DNA"/>
</dbReference>
<evidence type="ECO:0000259" key="7">
    <source>
        <dbReference type="Pfam" id="PF02687"/>
    </source>
</evidence>
<feature type="transmembrane region" description="Helical" evidence="6">
    <location>
        <begin position="367"/>
        <end position="388"/>
    </location>
</feature>
<feature type="transmembrane region" description="Helical" evidence="6">
    <location>
        <begin position="107"/>
        <end position="128"/>
    </location>
</feature>
<dbReference type="AlphaFoldDB" id="A0A364Y150"/>
<evidence type="ECO:0000256" key="3">
    <source>
        <dbReference type="ARBA" id="ARBA00022692"/>
    </source>
</evidence>
<keyword evidence="4 6" id="KW-1133">Transmembrane helix</keyword>
<keyword evidence="2" id="KW-1003">Cell membrane</keyword>
<protein>
    <recommendedName>
        <fullName evidence="11">ABC transporter permease</fullName>
    </recommendedName>
</protein>
<feature type="transmembrane region" description="Helical" evidence="6">
    <location>
        <begin position="832"/>
        <end position="857"/>
    </location>
</feature>
<dbReference type="InterPro" id="IPR047699">
    <property type="entry name" value="Permease_put_prefix"/>
</dbReference>
<evidence type="ECO:0000256" key="1">
    <source>
        <dbReference type="ARBA" id="ARBA00004651"/>
    </source>
</evidence>
<evidence type="ECO:0000256" key="5">
    <source>
        <dbReference type="ARBA" id="ARBA00023136"/>
    </source>
</evidence>
<dbReference type="GO" id="GO:0022857">
    <property type="term" value="F:transmembrane transporter activity"/>
    <property type="evidence" value="ECO:0007669"/>
    <property type="project" value="TreeGrafter"/>
</dbReference>
<evidence type="ECO:0000256" key="4">
    <source>
        <dbReference type="ARBA" id="ARBA00022989"/>
    </source>
</evidence>
<dbReference type="Proteomes" id="UP000251889">
    <property type="component" value="Unassembled WGS sequence"/>
</dbReference>
<dbReference type="GO" id="GO:0005886">
    <property type="term" value="C:plasma membrane"/>
    <property type="evidence" value="ECO:0007669"/>
    <property type="project" value="UniProtKB-SubCell"/>
</dbReference>
<evidence type="ECO:0000256" key="6">
    <source>
        <dbReference type="SAM" id="Phobius"/>
    </source>
</evidence>
<feature type="transmembrane region" description="Helical" evidence="6">
    <location>
        <begin position="413"/>
        <end position="439"/>
    </location>
</feature>
<evidence type="ECO:0008006" key="11">
    <source>
        <dbReference type="Google" id="ProtNLM"/>
    </source>
</evidence>
<keyword evidence="10" id="KW-1185">Reference proteome</keyword>
<evidence type="ECO:0000259" key="8">
    <source>
        <dbReference type="Pfam" id="PF12704"/>
    </source>
</evidence>
<dbReference type="PANTHER" id="PTHR30572">
    <property type="entry name" value="MEMBRANE COMPONENT OF TRANSPORTER-RELATED"/>
    <property type="match status" value="1"/>
</dbReference>
<feature type="transmembrane region" description="Helical" evidence="6">
    <location>
        <begin position="795"/>
        <end position="820"/>
    </location>
</feature>
<feature type="domain" description="MacB-like periplasmic core" evidence="8">
    <location>
        <begin position="103"/>
        <end position="285"/>
    </location>
</feature>
<dbReference type="InterPro" id="IPR050250">
    <property type="entry name" value="Macrolide_Exporter_MacB"/>
</dbReference>
<accession>A0A364Y150</accession>
<evidence type="ECO:0000313" key="9">
    <source>
        <dbReference type="EMBL" id="RAW00338.1"/>
    </source>
</evidence>
<dbReference type="PANTHER" id="PTHR30572:SF18">
    <property type="entry name" value="ABC-TYPE MACROLIDE FAMILY EXPORT SYSTEM PERMEASE COMPONENT 2"/>
    <property type="match status" value="1"/>
</dbReference>
<proteinExistence type="predicted"/>
<feature type="transmembrane region" description="Helical" evidence="6">
    <location>
        <begin position="459"/>
        <end position="484"/>
    </location>
</feature>
<dbReference type="InterPro" id="IPR003838">
    <property type="entry name" value="ABC3_permease_C"/>
</dbReference>
<organism evidence="9 10">
    <name type="scientific">Pseudochryseolinea flava</name>
    <dbReference type="NCBI Taxonomy" id="2059302"/>
    <lineage>
        <taxon>Bacteria</taxon>
        <taxon>Pseudomonadati</taxon>
        <taxon>Bacteroidota</taxon>
        <taxon>Cytophagia</taxon>
        <taxon>Cytophagales</taxon>
        <taxon>Fulvivirgaceae</taxon>
        <taxon>Pseudochryseolinea</taxon>
    </lineage>
</organism>
<dbReference type="Pfam" id="PF12704">
    <property type="entry name" value="MacB_PCD"/>
    <property type="match status" value="1"/>
</dbReference>
<comment type="subcellular location">
    <subcellularLocation>
        <location evidence="1">Cell membrane</location>
        <topology evidence="1">Multi-pass membrane protein</topology>
    </subcellularLocation>
</comment>
<reference evidence="9 10" key="1">
    <citation type="submission" date="2018-06" db="EMBL/GenBank/DDBJ databases">
        <title>Chryseolinea flavus sp. nov., a member of the phylum Bacteroidetes isolated from soil.</title>
        <authorList>
            <person name="Li Y."/>
            <person name="Wang J."/>
        </authorList>
    </citation>
    <scope>NUCLEOTIDE SEQUENCE [LARGE SCALE GENOMIC DNA]</scope>
    <source>
        <strain evidence="9 10">SDU1-6</strain>
    </source>
</reference>
<dbReference type="InterPro" id="IPR025857">
    <property type="entry name" value="MacB_PCD"/>
</dbReference>
<evidence type="ECO:0000256" key="2">
    <source>
        <dbReference type="ARBA" id="ARBA00022475"/>
    </source>
</evidence>
<dbReference type="Pfam" id="PF02687">
    <property type="entry name" value="FtsX"/>
    <property type="match status" value="2"/>
</dbReference>
<evidence type="ECO:0000313" key="10">
    <source>
        <dbReference type="Proteomes" id="UP000251889"/>
    </source>
</evidence>